<dbReference type="SUPFAM" id="SSF56219">
    <property type="entry name" value="DNase I-like"/>
    <property type="match status" value="1"/>
</dbReference>
<evidence type="ECO:0000259" key="1">
    <source>
        <dbReference type="Pfam" id="PF14529"/>
    </source>
</evidence>
<sequence>MTKRTELKVEETPTLEFYTGNIKPSNLNTCVLCDDSQPALDHPYDEEVMIAAINVIKCDKKITFVLMYRSPSCDLESFSQSLEFVGEFFESGTDCVLLGDFNLPAINWRDFTWNNRSIQPPGRKLLQFCTEFSLAQLVTEPTHNDNTLDLLLTNSQSIIKYVRVLSPFSSSDHRMILFKLNAVKYKIKSKSCYLDFAHGDYNAINECLMNINWRKDAPPTWFAEVFTLFKEAKS</sequence>
<keyword evidence="3" id="KW-1185">Reference proteome</keyword>
<dbReference type="GO" id="GO:0031012">
    <property type="term" value="C:extracellular matrix"/>
    <property type="evidence" value="ECO:0007669"/>
    <property type="project" value="TreeGrafter"/>
</dbReference>
<name>A0A0D6M339_9BILA</name>
<dbReference type="Pfam" id="PF14529">
    <property type="entry name" value="Exo_endo_phos_2"/>
    <property type="match status" value="1"/>
</dbReference>
<dbReference type="InterPro" id="IPR005135">
    <property type="entry name" value="Endo/exonuclease/phosphatase"/>
</dbReference>
<protein>
    <recommendedName>
        <fullName evidence="1">Endonuclease/exonuclease/phosphatase domain-containing protein</fullName>
    </recommendedName>
</protein>
<dbReference type="PANTHER" id="PTHR33395:SF22">
    <property type="entry name" value="REVERSE TRANSCRIPTASE DOMAIN-CONTAINING PROTEIN"/>
    <property type="match status" value="1"/>
</dbReference>
<dbReference type="PANTHER" id="PTHR33395">
    <property type="entry name" value="TRANSCRIPTASE, PUTATIVE-RELATED-RELATED"/>
    <property type="match status" value="1"/>
</dbReference>
<dbReference type="GO" id="GO:0061343">
    <property type="term" value="P:cell adhesion involved in heart morphogenesis"/>
    <property type="evidence" value="ECO:0007669"/>
    <property type="project" value="TreeGrafter"/>
</dbReference>
<dbReference type="Proteomes" id="UP000054495">
    <property type="component" value="Unassembled WGS sequence"/>
</dbReference>
<dbReference type="InterPro" id="IPR036691">
    <property type="entry name" value="Endo/exonu/phosph_ase_sf"/>
</dbReference>
<dbReference type="Gene3D" id="3.60.10.10">
    <property type="entry name" value="Endonuclease/exonuclease/phosphatase"/>
    <property type="match status" value="1"/>
</dbReference>
<feature type="domain" description="Endonuclease/exonuclease/phosphatase" evidence="1">
    <location>
        <begin position="62"/>
        <end position="176"/>
    </location>
</feature>
<organism evidence="2 3">
    <name type="scientific">Ancylostoma ceylanicum</name>
    <dbReference type="NCBI Taxonomy" id="53326"/>
    <lineage>
        <taxon>Eukaryota</taxon>
        <taxon>Metazoa</taxon>
        <taxon>Ecdysozoa</taxon>
        <taxon>Nematoda</taxon>
        <taxon>Chromadorea</taxon>
        <taxon>Rhabditida</taxon>
        <taxon>Rhabditina</taxon>
        <taxon>Rhabditomorpha</taxon>
        <taxon>Strongyloidea</taxon>
        <taxon>Ancylostomatidae</taxon>
        <taxon>Ancylostomatinae</taxon>
        <taxon>Ancylostoma</taxon>
    </lineage>
</organism>
<dbReference type="GO" id="GO:0003824">
    <property type="term" value="F:catalytic activity"/>
    <property type="evidence" value="ECO:0007669"/>
    <property type="project" value="InterPro"/>
</dbReference>
<evidence type="ECO:0000313" key="3">
    <source>
        <dbReference type="Proteomes" id="UP000054495"/>
    </source>
</evidence>
<dbReference type="EMBL" id="KE124949">
    <property type="protein sequence ID" value="EPB74302.1"/>
    <property type="molecule type" value="Genomic_DNA"/>
</dbReference>
<reference evidence="2 3" key="1">
    <citation type="submission" date="2013-05" db="EMBL/GenBank/DDBJ databases">
        <title>Draft genome of the parasitic nematode Anyclostoma ceylanicum.</title>
        <authorList>
            <person name="Mitreva M."/>
        </authorList>
    </citation>
    <scope>NUCLEOTIDE SEQUENCE [LARGE SCALE GENOMIC DNA]</scope>
</reference>
<evidence type="ECO:0000313" key="2">
    <source>
        <dbReference type="EMBL" id="EPB74302.1"/>
    </source>
</evidence>
<accession>A0A0D6M339</accession>
<gene>
    <name evidence="2" type="ORF">ANCCEY_06604</name>
</gene>
<proteinExistence type="predicted"/>
<dbReference type="AlphaFoldDB" id="A0A0D6M339"/>
<dbReference type="GO" id="GO:0007508">
    <property type="term" value="P:larval heart development"/>
    <property type="evidence" value="ECO:0007669"/>
    <property type="project" value="TreeGrafter"/>
</dbReference>